<accession>A0A3R9LKV0</accession>
<sequence>MHGFLNLLVRTILKSATLYDNIERYTKHPIETTYFFLHLSFFILNIFKSLLIKRKVLYFLWLFVANDKYYH</sequence>
<dbReference type="Proteomes" id="UP000277537">
    <property type="component" value="Unassembled WGS sequence"/>
</dbReference>
<organism evidence="1 2">
    <name type="scientific">Acinetobacter johnsonii</name>
    <dbReference type="NCBI Taxonomy" id="40214"/>
    <lineage>
        <taxon>Bacteria</taxon>
        <taxon>Pseudomonadati</taxon>
        <taxon>Pseudomonadota</taxon>
        <taxon>Gammaproteobacteria</taxon>
        <taxon>Moraxellales</taxon>
        <taxon>Moraxellaceae</taxon>
        <taxon>Acinetobacter</taxon>
    </lineage>
</organism>
<reference evidence="1 2" key="1">
    <citation type="submission" date="2018-10" db="EMBL/GenBank/DDBJ databases">
        <title>Transmission dynamics of multidrug resistant bacteria on intensive care unit surfaces.</title>
        <authorList>
            <person name="D'Souza A.W."/>
            <person name="Potter R.F."/>
            <person name="Wallace M."/>
            <person name="Shupe A."/>
            <person name="Patel S."/>
            <person name="Sun S."/>
            <person name="Gul D."/>
            <person name="Kwon J.H."/>
            <person name="Andleeb S."/>
            <person name="Burnham C.-A.D."/>
            <person name="Dantas G."/>
        </authorList>
    </citation>
    <scope>NUCLEOTIDE SEQUENCE [LARGE SCALE GENOMIC DNA]</scope>
    <source>
        <strain evidence="1 2">AJ_385</strain>
    </source>
</reference>
<name>A0A3R9LKV0_ACIJO</name>
<dbReference type="AlphaFoldDB" id="A0A3R9LKV0"/>
<proteinExistence type="predicted"/>
<evidence type="ECO:0000313" key="1">
    <source>
        <dbReference type="EMBL" id="RSE24255.1"/>
    </source>
</evidence>
<gene>
    <name evidence="1" type="ORF">EGT73_07180</name>
</gene>
<protein>
    <submittedName>
        <fullName evidence="1">Uncharacterized protein</fullName>
    </submittedName>
</protein>
<evidence type="ECO:0000313" key="2">
    <source>
        <dbReference type="Proteomes" id="UP000277537"/>
    </source>
</evidence>
<dbReference type="EMBL" id="RHXE01000011">
    <property type="protein sequence ID" value="RSE24255.1"/>
    <property type="molecule type" value="Genomic_DNA"/>
</dbReference>
<comment type="caution">
    <text evidence="1">The sequence shown here is derived from an EMBL/GenBank/DDBJ whole genome shotgun (WGS) entry which is preliminary data.</text>
</comment>